<keyword evidence="4 5" id="KW-0067">ATP-binding</keyword>
<reference evidence="9" key="1">
    <citation type="journal article" date="2021" name="J. Hered.">
        <title>Genome Assembly of Salicaceae Populus deltoides (Eastern Cottonwood) I-69 Based on Nanopore Sequencing and Hi-C Technologies.</title>
        <authorList>
            <person name="Bai S."/>
            <person name="Wu H."/>
            <person name="Zhang J."/>
            <person name="Pan Z."/>
            <person name="Zhao W."/>
            <person name="Li Z."/>
            <person name="Tong C."/>
        </authorList>
    </citation>
    <scope>NUCLEOTIDE SEQUENCE</scope>
    <source>
        <tissue evidence="9">Leaf</tissue>
    </source>
</reference>
<evidence type="ECO:0000256" key="1">
    <source>
        <dbReference type="ARBA" id="ARBA00022679"/>
    </source>
</evidence>
<dbReference type="Gene3D" id="1.10.510.10">
    <property type="entry name" value="Transferase(Phosphotransferase) domain 1"/>
    <property type="match status" value="1"/>
</dbReference>
<dbReference type="Proteomes" id="UP000807159">
    <property type="component" value="Chromosome 1"/>
</dbReference>
<comment type="caution">
    <text evidence="9">The sequence shown here is derived from an EMBL/GenBank/DDBJ whole genome shotgun (WGS) entry which is preliminary data.</text>
</comment>
<evidence type="ECO:0000256" key="2">
    <source>
        <dbReference type="ARBA" id="ARBA00022741"/>
    </source>
</evidence>
<feature type="region of interest" description="Disordered" evidence="7">
    <location>
        <begin position="332"/>
        <end position="371"/>
    </location>
</feature>
<dbReference type="Gene3D" id="3.30.200.20">
    <property type="entry name" value="Phosphorylase Kinase, domain 1"/>
    <property type="match status" value="1"/>
</dbReference>
<organism evidence="9 10">
    <name type="scientific">Populus deltoides</name>
    <name type="common">Eastern poplar</name>
    <name type="synonym">Eastern cottonwood</name>
    <dbReference type="NCBI Taxonomy" id="3696"/>
    <lineage>
        <taxon>Eukaryota</taxon>
        <taxon>Viridiplantae</taxon>
        <taxon>Streptophyta</taxon>
        <taxon>Embryophyta</taxon>
        <taxon>Tracheophyta</taxon>
        <taxon>Spermatophyta</taxon>
        <taxon>Magnoliopsida</taxon>
        <taxon>eudicotyledons</taxon>
        <taxon>Gunneridae</taxon>
        <taxon>Pentapetalae</taxon>
        <taxon>rosids</taxon>
        <taxon>fabids</taxon>
        <taxon>Malpighiales</taxon>
        <taxon>Salicaceae</taxon>
        <taxon>Saliceae</taxon>
        <taxon>Populus</taxon>
    </lineage>
</organism>
<evidence type="ECO:0000256" key="7">
    <source>
        <dbReference type="SAM" id="MobiDB-lite"/>
    </source>
</evidence>
<dbReference type="PANTHER" id="PTHR45621">
    <property type="entry name" value="OS01G0588500 PROTEIN-RELATED"/>
    <property type="match status" value="1"/>
</dbReference>
<feature type="compositionally biased region" description="Polar residues" evidence="7">
    <location>
        <begin position="332"/>
        <end position="345"/>
    </location>
</feature>
<evidence type="ECO:0000313" key="9">
    <source>
        <dbReference type="EMBL" id="KAH8521655.1"/>
    </source>
</evidence>
<proteinExistence type="inferred from homology"/>
<evidence type="ECO:0000313" key="10">
    <source>
        <dbReference type="Proteomes" id="UP000807159"/>
    </source>
</evidence>
<evidence type="ECO:0000256" key="4">
    <source>
        <dbReference type="ARBA" id="ARBA00022840"/>
    </source>
</evidence>
<keyword evidence="6" id="KW-0723">Serine/threonine-protein kinase</keyword>
<accession>A0A8T2ZW80</accession>
<sequence length="371" mass="40788">MKESSQPWRPFTAKYCCSVEDQTFFGNFSRCRTSKSDISKNINAPAPSFRRLSFSDLSRSSSTRINEDLAQSFGPDLFDFQLSELRAITQNFSSNFLLGEGGFGTVHKGYVDDNLRQGLKAQAVAVKLLDIEGLQGISVSLPWSTRLKIAIGAAKGLAFLHGAEKPVIYRDFKTSNVLLDSDFTVKLSDFGLAKMGPEGSDTHVTTRVMGTYGYAAPEYVSTGHLTTKSDVFSFGVVLLELLTGRRATDKSRPKREQNIIDWAKPYLTSSRRLRCIIDPRLAGQYSVKGAKQMALLARQCVSLNPKDRPKMPSIVETLEALQHYKDMSVACGQSQASTKSATRNGVYSGGRLEGRGASYRKSAPVTSSKKT</sequence>
<dbReference type="AlphaFoldDB" id="A0A8T2ZW80"/>
<dbReference type="EMBL" id="JACEGQ020000001">
    <property type="protein sequence ID" value="KAH8521655.1"/>
    <property type="molecule type" value="Genomic_DNA"/>
</dbReference>
<evidence type="ECO:0000256" key="6">
    <source>
        <dbReference type="RuleBase" id="RU000304"/>
    </source>
</evidence>
<dbReference type="InterPro" id="IPR008271">
    <property type="entry name" value="Ser/Thr_kinase_AS"/>
</dbReference>
<dbReference type="InterPro" id="IPR017441">
    <property type="entry name" value="Protein_kinase_ATP_BS"/>
</dbReference>
<dbReference type="PROSITE" id="PS00108">
    <property type="entry name" value="PROTEIN_KINASE_ST"/>
    <property type="match status" value="1"/>
</dbReference>
<gene>
    <name evidence="9" type="ORF">H0E87_002635</name>
</gene>
<dbReference type="InterPro" id="IPR000719">
    <property type="entry name" value="Prot_kinase_dom"/>
</dbReference>
<dbReference type="InterPro" id="IPR050823">
    <property type="entry name" value="Plant_Ser_Thr_Prot_Kinase"/>
</dbReference>
<dbReference type="PROSITE" id="PS00107">
    <property type="entry name" value="PROTEIN_KINASE_ATP"/>
    <property type="match status" value="1"/>
</dbReference>
<dbReference type="FunFam" id="1.10.510.10:FF:000095">
    <property type="entry name" value="protein STRUBBELIG-RECEPTOR FAMILY 8"/>
    <property type="match status" value="1"/>
</dbReference>
<evidence type="ECO:0000259" key="8">
    <source>
        <dbReference type="PROSITE" id="PS50011"/>
    </source>
</evidence>
<comment type="similarity">
    <text evidence="6">Belongs to the protein kinase superfamily.</text>
</comment>
<name>A0A8T2ZW80_POPDE</name>
<dbReference type="GO" id="GO:0004674">
    <property type="term" value="F:protein serine/threonine kinase activity"/>
    <property type="evidence" value="ECO:0007669"/>
    <property type="project" value="UniProtKB-KW"/>
</dbReference>
<evidence type="ECO:0000256" key="5">
    <source>
        <dbReference type="PROSITE-ProRule" id="PRU10141"/>
    </source>
</evidence>
<feature type="binding site" evidence="5">
    <location>
        <position position="127"/>
    </location>
    <ligand>
        <name>ATP</name>
        <dbReference type="ChEBI" id="CHEBI:30616"/>
    </ligand>
</feature>
<evidence type="ECO:0000256" key="3">
    <source>
        <dbReference type="ARBA" id="ARBA00022777"/>
    </source>
</evidence>
<feature type="domain" description="Protein kinase" evidence="8">
    <location>
        <begin position="1"/>
        <end position="321"/>
    </location>
</feature>
<protein>
    <recommendedName>
        <fullName evidence="8">Protein kinase domain-containing protein</fullName>
    </recommendedName>
</protein>
<dbReference type="InterPro" id="IPR011009">
    <property type="entry name" value="Kinase-like_dom_sf"/>
</dbReference>
<dbReference type="Pfam" id="PF00069">
    <property type="entry name" value="Pkinase"/>
    <property type="match status" value="1"/>
</dbReference>
<keyword evidence="2 5" id="KW-0547">Nucleotide-binding</keyword>
<dbReference type="PROSITE" id="PS50011">
    <property type="entry name" value="PROTEIN_KINASE_DOM"/>
    <property type="match status" value="1"/>
</dbReference>
<keyword evidence="10" id="KW-1185">Reference proteome</keyword>
<keyword evidence="3" id="KW-0418">Kinase</keyword>
<dbReference type="SUPFAM" id="SSF56112">
    <property type="entry name" value="Protein kinase-like (PK-like)"/>
    <property type="match status" value="1"/>
</dbReference>
<dbReference type="GO" id="GO:0005524">
    <property type="term" value="F:ATP binding"/>
    <property type="evidence" value="ECO:0007669"/>
    <property type="project" value="UniProtKB-UniRule"/>
</dbReference>
<keyword evidence="1" id="KW-0808">Transferase</keyword>